<accession>A0A5B7CQQ8</accession>
<evidence type="ECO:0000313" key="4">
    <source>
        <dbReference type="Proteomes" id="UP000324222"/>
    </source>
</evidence>
<name>A0A5B7CQQ8_PORTR</name>
<keyword evidence="4" id="KW-1185">Reference proteome</keyword>
<keyword evidence="2" id="KW-0472">Membrane</keyword>
<dbReference type="EMBL" id="VSRR010000088">
    <property type="protein sequence ID" value="MPC09823.1"/>
    <property type="molecule type" value="Genomic_DNA"/>
</dbReference>
<feature type="region of interest" description="Disordered" evidence="1">
    <location>
        <begin position="64"/>
        <end position="91"/>
    </location>
</feature>
<proteinExistence type="predicted"/>
<evidence type="ECO:0000313" key="3">
    <source>
        <dbReference type="EMBL" id="MPC09823.1"/>
    </source>
</evidence>
<reference evidence="3 4" key="1">
    <citation type="submission" date="2019-05" db="EMBL/GenBank/DDBJ databases">
        <title>Another draft genome of Portunus trituberculatus and its Hox gene families provides insights of decapod evolution.</title>
        <authorList>
            <person name="Jeong J.-H."/>
            <person name="Song I."/>
            <person name="Kim S."/>
            <person name="Choi T."/>
            <person name="Kim D."/>
            <person name="Ryu S."/>
            <person name="Kim W."/>
        </authorList>
    </citation>
    <scope>NUCLEOTIDE SEQUENCE [LARGE SCALE GENOMIC DNA]</scope>
    <source>
        <tissue evidence="3">Muscle</tissue>
    </source>
</reference>
<dbReference type="AlphaFoldDB" id="A0A5B7CQQ8"/>
<evidence type="ECO:0000256" key="1">
    <source>
        <dbReference type="SAM" id="MobiDB-lite"/>
    </source>
</evidence>
<gene>
    <name evidence="3" type="ORF">E2C01_002441</name>
</gene>
<protein>
    <submittedName>
        <fullName evidence="3">Uncharacterized protein</fullName>
    </submittedName>
</protein>
<keyword evidence="2" id="KW-1133">Transmembrane helix</keyword>
<evidence type="ECO:0000256" key="2">
    <source>
        <dbReference type="SAM" id="Phobius"/>
    </source>
</evidence>
<dbReference type="Proteomes" id="UP000324222">
    <property type="component" value="Unassembled WGS sequence"/>
</dbReference>
<organism evidence="3 4">
    <name type="scientific">Portunus trituberculatus</name>
    <name type="common">Swimming crab</name>
    <name type="synonym">Neptunus trituberculatus</name>
    <dbReference type="NCBI Taxonomy" id="210409"/>
    <lineage>
        <taxon>Eukaryota</taxon>
        <taxon>Metazoa</taxon>
        <taxon>Ecdysozoa</taxon>
        <taxon>Arthropoda</taxon>
        <taxon>Crustacea</taxon>
        <taxon>Multicrustacea</taxon>
        <taxon>Malacostraca</taxon>
        <taxon>Eumalacostraca</taxon>
        <taxon>Eucarida</taxon>
        <taxon>Decapoda</taxon>
        <taxon>Pleocyemata</taxon>
        <taxon>Brachyura</taxon>
        <taxon>Eubrachyura</taxon>
        <taxon>Portunoidea</taxon>
        <taxon>Portunidae</taxon>
        <taxon>Portuninae</taxon>
        <taxon>Portunus</taxon>
    </lineage>
</organism>
<feature type="transmembrane region" description="Helical" evidence="2">
    <location>
        <begin position="41"/>
        <end position="61"/>
    </location>
</feature>
<comment type="caution">
    <text evidence="3">The sequence shown here is derived from an EMBL/GenBank/DDBJ whole genome shotgun (WGS) entry which is preliminary data.</text>
</comment>
<sequence length="91" mass="9868">MTPLPNHCLVYEGRRPLFGGCCLRVVTAGGGVGEVENGRPWLDIMIVVVVVVVVVVSRLAPLSHAPHPHSRSHAPVMRKLQPAHRHEAVVT</sequence>
<keyword evidence="2" id="KW-0812">Transmembrane</keyword>